<dbReference type="Pfam" id="PF13620">
    <property type="entry name" value="CarboxypepD_reg"/>
    <property type="match status" value="1"/>
</dbReference>
<evidence type="ECO:0000313" key="4">
    <source>
        <dbReference type="Proteomes" id="UP000636888"/>
    </source>
</evidence>
<keyword evidence="3" id="KW-0378">Hydrolase</keyword>
<dbReference type="PROSITE" id="PS51257">
    <property type="entry name" value="PROKAR_LIPOPROTEIN"/>
    <property type="match status" value="1"/>
</dbReference>
<dbReference type="EMBL" id="JAEMHM010000001">
    <property type="protein sequence ID" value="MBJ6723240.1"/>
    <property type="molecule type" value="Genomic_DNA"/>
</dbReference>
<dbReference type="Pfam" id="PF01344">
    <property type="entry name" value="Kelch_1"/>
    <property type="match status" value="1"/>
</dbReference>
<evidence type="ECO:0000256" key="2">
    <source>
        <dbReference type="ARBA" id="ARBA00022737"/>
    </source>
</evidence>
<dbReference type="InterPro" id="IPR015915">
    <property type="entry name" value="Kelch-typ_b-propeller"/>
</dbReference>
<dbReference type="Gene3D" id="2.130.10.80">
    <property type="entry name" value="Galactose oxidase/kelch, beta-propeller"/>
    <property type="match status" value="1"/>
</dbReference>
<proteinExistence type="predicted"/>
<keyword evidence="3" id="KW-0121">Carboxypeptidase</keyword>
<name>A0A8J7JFZ6_9BACT</name>
<evidence type="ECO:0000313" key="3">
    <source>
        <dbReference type="EMBL" id="MBJ6723240.1"/>
    </source>
</evidence>
<dbReference type="SUPFAM" id="SSF49452">
    <property type="entry name" value="Starch-binding domain-like"/>
    <property type="match status" value="1"/>
</dbReference>
<dbReference type="Proteomes" id="UP000636888">
    <property type="component" value="Unassembled WGS sequence"/>
</dbReference>
<dbReference type="SMART" id="SM00612">
    <property type="entry name" value="Kelch"/>
    <property type="match status" value="6"/>
</dbReference>
<keyword evidence="2" id="KW-0677">Repeat</keyword>
<dbReference type="Gene3D" id="2.120.10.80">
    <property type="entry name" value="Kelch-type beta propeller"/>
    <property type="match status" value="2"/>
</dbReference>
<dbReference type="Pfam" id="PF24681">
    <property type="entry name" value="Kelch_KLHDC2_KLHL20_DRC7"/>
    <property type="match status" value="1"/>
</dbReference>
<dbReference type="GO" id="GO:0030246">
    <property type="term" value="F:carbohydrate binding"/>
    <property type="evidence" value="ECO:0007669"/>
    <property type="project" value="InterPro"/>
</dbReference>
<comment type="caution">
    <text evidence="3">The sequence shown here is derived from an EMBL/GenBank/DDBJ whole genome shotgun (WGS) entry which is preliminary data.</text>
</comment>
<dbReference type="PANTHER" id="PTHR46344:SF27">
    <property type="entry name" value="KELCH REPEAT SUPERFAMILY PROTEIN"/>
    <property type="match status" value="1"/>
</dbReference>
<sequence length="671" mass="69431">MKTTLQISRLVFVLLGFAVLLLAGCGGSDSTPTGTFTAGQVSGKTFAYASAGSTGTLAFNADGTWSTTIASSTFSGTWSVSDGKLVCVTTAGGDHTVTYTLLSTTSNSINTSFVEVNPAAPDNPANGTATLTATFTTGQVSGKTFAYSSAGSTGTLAVNADGTWSTTIGSSTFSGTWSITNGKLVCVTTAGGNHTLTYTALVSDDAKAIHTSVVEVNPSDSANPATNTATFTALYTISGKISQSDTGLAGVTVALEGDQTLTATTDADGTYRFTVPAGEYRVTPSNGNSAFAPLDNSFAVSGADVKTVDFVSAPTMAGPNINKWVRTGSLIYDRCDHTATLLQNGKVLVAGGLSGSGSTRASAEIYDPATGKWTQTGSLNYKRYGHTATLLRDGRVLVAGGWYWTWIGSLATRASAEIYDPATGTWTQTGSLKYDRYEHTATLLQDGRVLVAGGTDTLSTSATAEIYDPATGTWTQTGSLNYKRYYHTATLLHDGRVLVAGGQTGDQSTWSAVLDVRASAEIYDPATGKWTQTGSLNYDRSEYTATLLQDGKVLVAGGDGDNGWAVRASAEIYDPATGKWTQTGSLNNQCLGHTATLLLNGKVLVSGAADADTDGSAEIYDPATGTWTLTGSLNDRRTKHTATLLDNGAVLITGGIFGGNLASSELFFPGP</sequence>
<dbReference type="InterPro" id="IPR013784">
    <property type="entry name" value="Carb-bd-like_fold"/>
</dbReference>
<protein>
    <submittedName>
        <fullName evidence="3">Carboxypeptidase regulatory-like domain-containing protein</fullName>
    </submittedName>
</protein>
<dbReference type="GO" id="GO:0004180">
    <property type="term" value="F:carboxypeptidase activity"/>
    <property type="evidence" value="ECO:0007669"/>
    <property type="project" value="UniProtKB-KW"/>
</dbReference>
<dbReference type="AlphaFoldDB" id="A0A8J7JFZ6"/>
<dbReference type="InterPro" id="IPR037293">
    <property type="entry name" value="Gal_Oxidase_central_sf"/>
</dbReference>
<keyword evidence="3" id="KW-0645">Protease</keyword>
<keyword evidence="1" id="KW-0880">Kelch repeat</keyword>
<keyword evidence="4" id="KW-1185">Reference proteome</keyword>
<dbReference type="InterPro" id="IPR006652">
    <property type="entry name" value="Kelch_1"/>
</dbReference>
<dbReference type="Gene3D" id="2.60.40.1120">
    <property type="entry name" value="Carboxypeptidase-like, regulatory domain"/>
    <property type="match status" value="1"/>
</dbReference>
<reference evidence="3" key="1">
    <citation type="submission" date="2020-12" db="EMBL/GenBank/DDBJ databases">
        <title>Geomonas sp. Red875, isolated from river sediment.</title>
        <authorList>
            <person name="Xu Z."/>
            <person name="Zhang Z."/>
            <person name="Masuda Y."/>
            <person name="Itoh H."/>
            <person name="Senoo K."/>
        </authorList>
    </citation>
    <scope>NUCLEOTIDE SEQUENCE</scope>
    <source>
        <strain evidence="3">Red875</strain>
    </source>
</reference>
<accession>A0A8J7JFZ6</accession>
<dbReference type="RefSeq" id="WP_199382082.1">
    <property type="nucleotide sequence ID" value="NZ_JAEMHM010000001.1"/>
</dbReference>
<evidence type="ECO:0000256" key="1">
    <source>
        <dbReference type="ARBA" id="ARBA00022441"/>
    </source>
</evidence>
<gene>
    <name evidence="3" type="ORF">JFN93_00845</name>
</gene>
<dbReference type="SUPFAM" id="SSF117281">
    <property type="entry name" value="Kelch motif"/>
    <property type="match status" value="2"/>
</dbReference>
<dbReference type="PANTHER" id="PTHR46344">
    <property type="entry name" value="OS02G0202900 PROTEIN"/>
    <property type="match status" value="1"/>
</dbReference>
<organism evidence="3 4">
    <name type="scientific">Geomesophilobacter sediminis</name>
    <dbReference type="NCBI Taxonomy" id="2798584"/>
    <lineage>
        <taxon>Bacteria</taxon>
        <taxon>Pseudomonadati</taxon>
        <taxon>Thermodesulfobacteriota</taxon>
        <taxon>Desulfuromonadia</taxon>
        <taxon>Geobacterales</taxon>
        <taxon>Geobacteraceae</taxon>
        <taxon>Geomesophilobacter</taxon>
    </lineage>
</organism>